<proteinExistence type="predicted"/>
<dbReference type="eggNOG" id="ENOG502SAVJ">
    <property type="taxonomic scope" value="Eukaryota"/>
</dbReference>
<dbReference type="KEGG" id="csl:COCSUDRAFT_48980"/>
<dbReference type="AlphaFoldDB" id="I0YKV4"/>
<reference evidence="1 2" key="1">
    <citation type="journal article" date="2012" name="Genome Biol.">
        <title>The genome of the polar eukaryotic microalga coccomyxa subellipsoidea reveals traits of cold adaptation.</title>
        <authorList>
            <person name="Blanc G."/>
            <person name="Agarkova I."/>
            <person name="Grimwood J."/>
            <person name="Kuo A."/>
            <person name="Brueggeman A."/>
            <person name="Dunigan D."/>
            <person name="Gurnon J."/>
            <person name="Ladunga I."/>
            <person name="Lindquist E."/>
            <person name="Lucas S."/>
            <person name="Pangilinan J."/>
            <person name="Proschold T."/>
            <person name="Salamov A."/>
            <person name="Schmutz J."/>
            <person name="Weeks D."/>
            <person name="Yamada T."/>
            <person name="Claverie J.M."/>
            <person name="Grigoriev I."/>
            <person name="Van Etten J."/>
            <person name="Lomsadze A."/>
            <person name="Borodovsky M."/>
        </authorList>
    </citation>
    <scope>NUCLEOTIDE SEQUENCE [LARGE SCALE GENOMIC DNA]</scope>
    <source>
        <strain evidence="1 2">C-169</strain>
    </source>
</reference>
<dbReference type="OrthoDB" id="567951at2759"/>
<name>I0YKV4_COCSC</name>
<dbReference type="GeneID" id="17037179"/>
<comment type="caution">
    <text evidence="1">The sequence shown here is derived from an EMBL/GenBank/DDBJ whole genome shotgun (WGS) entry which is preliminary data.</text>
</comment>
<dbReference type="SUPFAM" id="SSF53335">
    <property type="entry name" value="S-adenosyl-L-methionine-dependent methyltransferases"/>
    <property type="match status" value="1"/>
</dbReference>
<organism evidence="1 2">
    <name type="scientific">Coccomyxa subellipsoidea (strain C-169)</name>
    <name type="common">Green microalga</name>
    <dbReference type="NCBI Taxonomy" id="574566"/>
    <lineage>
        <taxon>Eukaryota</taxon>
        <taxon>Viridiplantae</taxon>
        <taxon>Chlorophyta</taxon>
        <taxon>core chlorophytes</taxon>
        <taxon>Trebouxiophyceae</taxon>
        <taxon>Trebouxiophyceae incertae sedis</taxon>
        <taxon>Coccomyxaceae</taxon>
        <taxon>Coccomyxa</taxon>
        <taxon>Coccomyxa subellipsoidea</taxon>
    </lineage>
</organism>
<keyword evidence="2" id="KW-1185">Reference proteome</keyword>
<protein>
    <recommendedName>
        <fullName evidence="3">Methyltransferase domain-containing protein</fullName>
    </recommendedName>
</protein>
<dbReference type="InterPro" id="IPR029063">
    <property type="entry name" value="SAM-dependent_MTases_sf"/>
</dbReference>
<gene>
    <name evidence="1" type="ORF">COCSUDRAFT_48980</name>
</gene>
<dbReference type="EMBL" id="AGSI01000020">
    <property type="protein sequence ID" value="EIE19023.1"/>
    <property type="molecule type" value="Genomic_DNA"/>
</dbReference>
<evidence type="ECO:0000313" key="2">
    <source>
        <dbReference type="Proteomes" id="UP000007264"/>
    </source>
</evidence>
<evidence type="ECO:0008006" key="3">
    <source>
        <dbReference type="Google" id="ProtNLM"/>
    </source>
</evidence>
<dbReference type="RefSeq" id="XP_005643567.1">
    <property type="nucleotide sequence ID" value="XM_005643510.1"/>
</dbReference>
<evidence type="ECO:0000313" key="1">
    <source>
        <dbReference type="EMBL" id="EIE19023.1"/>
    </source>
</evidence>
<sequence>MIAGNDGLKCGNAAGSQVRCPRTAIADGWHQLPSRQQLVTRFGLFKSQCTPEVAASGEVSCACEQCGRCRAFLQGRLDGGPTWRQYEVWTRDYINSLAAYLWRRGEELGLEHLAVLEVGAGDGRLTAQLQAALAQLRPATNCCSVDLRQFVELLSCEEALGKHRPDIVLCSWMPLGVDWTSSLRACPQVIFHTDLNEDTCISISVGRH</sequence>
<dbReference type="Proteomes" id="UP000007264">
    <property type="component" value="Unassembled WGS sequence"/>
</dbReference>
<accession>I0YKV4</accession>